<reference evidence="2" key="1">
    <citation type="submission" date="2020-05" db="EMBL/GenBank/DDBJ databases">
        <title>Mycena genomes resolve the evolution of fungal bioluminescence.</title>
        <authorList>
            <person name="Tsai I.J."/>
        </authorList>
    </citation>
    <scope>NUCLEOTIDE SEQUENCE</scope>
    <source>
        <strain evidence="2">160909Yilan</strain>
    </source>
</reference>
<keyword evidence="1" id="KW-0472">Membrane</keyword>
<feature type="transmembrane region" description="Helical" evidence="1">
    <location>
        <begin position="81"/>
        <end position="105"/>
    </location>
</feature>
<keyword evidence="3" id="KW-1185">Reference proteome</keyword>
<feature type="transmembrane region" description="Helical" evidence="1">
    <location>
        <begin position="151"/>
        <end position="171"/>
    </location>
</feature>
<proteinExistence type="predicted"/>
<evidence type="ECO:0000313" key="2">
    <source>
        <dbReference type="EMBL" id="KAF7353464.1"/>
    </source>
</evidence>
<feature type="transmembrane region" description="Helical" evidence="1">
    <location>
        <begin position="6"/>
        <end position="28"/>
    </location>
</feature>
<feature type="transmembrane region" description="Helical" evidence="1">
    <location>
        <begin position="40"/>
        <end position="61"/>
    </location>
</feature>
<comment type="caution">
    <text evidence="2">The sequence shown here is derived from an EMBL/GenBank/DDBJ whole genome shotgun (WGS) entry which is preliminary data.</text>
</comment>
<dbReference type="EMBL" id="JACAZH010000012">
    <property type="protein sequence ID" value="KAF7353464.1"/>
    <property type="molecule type" value="Genomic_DNA"/>
</dbReference>
<sequence length="282" mass="30969">MTAYPYLLIGTWINCMLFTLELALALRYFQHSSRPLLHRVGIAAMVMSDLLCTFTIFAKVYRLVLQACQPTSGYSEYNMETLAVILCSTYATASIAQLFLCTLYFNLTRRRTISAFLIFTIVVHLGFSYASAILVVVNGTPMGWAMLTSKIGAISCAVTDSMIAAALLDTFIRLDKTSAFRVSTHNLLRRLIILSFSSGVVVASTTLLSVILTFYGKSAYALSFYSQGRVYALTILGNFAVGAREQKTQTVTTAPTPSALTVVLHLNQTSAGECDVRRCEHP</sequence>
<dbReference type="AlphaFoldDB" id="A0A8H6Y7W2"/>
<keyword evidence="1" id="KW-0812">Transmembrane</keyword>
<organism evidence="2 3">
    <name type="scientific">Mycena sanguinolenta</name>
    <dbReference type="NCBI Taxonomy" id="230812"/>
    <lineage>
        <taxon>Eukaryota</taxon>
        <taxon>Fungi</taxon>
        <taxon>Dikarya</taxon>
        <taxon>Basidiomycota</taxon>
        <taxon>Agaricomycotina</taxon>
        <taxon>Agaricomycetes</taxon>
        <taxon>Agaricomycetidae</taxon>
        <taxon>Agaricales</taxon>
        <taxon>Marasmiineae</taxon>
        <taxon>Mycenaceae</taxon>
        <taxon>Mycena</taxon>
    </lineage>
</organism>
<protein>
    <submittedName>
        <fullName evidence="2">Uncharacterized protein</fullName>
    </submittedName>
</protein>
<dbReference type="Proteomes" id="UP000623467">
    <property type="component" value="Unassembled WGS sequence"/>
</dbReference>
<feature type="transmembrane region" description="Helical" evidence="1">
    <location>
        <begin position="191"/>
        <end position="215"/>
    </location>
</feature>
<evidence type="ECO:0000256" key="1">
    <source>
        <dbReference type="SAM" id="Phobius"/>
    </source>
</evidence>
<accession>A0A8H6Y7W2</accession>
<feature type="transmembrane region" description="Helical" evidence="1">
    <location>
        <begin position="117"/>
        <end position="139"/>
    </location>
</feature>
<name>A0A8H6Y7W2_9AGAR</name>
<gene>
    <name evidence="2" type="ORF">MSAN_01535700</name>
</gene>
<keyword evidence="1" id="KW-1133">Transmembrane helix</keyword>
<evidence type="ECO:0000313" key="3">
    <source>
        <dbReference type="Proteomes" id="UP000623467"/>
    </source>
</evidence>
<dbReference type="OrthoDB" id="2989042at2759"/>